<feature type="chain" id="PRO_5021885954" evidence="2">
    <location>
        <begin position="25"/>
        <end position="337"/>
    </location>
</feature>
<dbReference type="PANTHER" id="PTHR30535">
    <property type="entry name" value="VITAMIN B12-BINDING PROTEIN"/>
    <property type="match status" value="1"/>
</dbReference>
<sequence length="337" mass="35428">MRGLKPWGTAVSVLAMLAATGCGAASSGSTIGEADRRATTVDSCGREVEFDSPPQRVMAIGSEAPSLLVAAGAGDKITHYAGSLDVPFDEATSTVVEKAERVTEDSHDVSFEMIVSSGVDAVIGTDVTAGVDIDALAARLDKAGVQMLTVSGYCAGFEDRSTDGLSGFDLIYRDIETYGRLFGTDPTAKQAVQNLQKRVEAAAHRASGPRRSAVPLYVPTEGTLGSYGGQSLVAEQMTELGLDNVFADVPKRYFEPSTEELVDSTPDLVFAMYLPTGSSSLESDEDVIDALRDRPELAGIEAIEKDGAVLPLNYFYTSPGPLAVDGLELLADRLAAS</sequence>
<evidence type="ECO:0000256" key="1">
    <source>
        <dbReference type="ARBA" id="ARBA00008814"/>
    </source>
</evidence>
<dbReference type="PROSITE" id="PS51257">
    <property type="entry name" value="PROKAR_LIPOPROTEIN"/>
    <property type="match status" value="1"/>
</dbReference>
<name>A0A543A525_9ACTN</name>
<dbReference type="AlphaFoldDB" id="A0A543A525"/>
<keyword evidence="5" id="KW-1185">Reference proteome</keyword>
<protein>
    <submittedName>
        <fullName evidence="4">Iron complex transport system substrate-binding protein</fullName>
    </submittedName>
</protein>
<feature type="signal peptide" evidence="2">
    <location>
        <begin position="1"/>
        <end position="24"/>
    </location>
</feature>
<evidence type="ECO:0000259" key="3">
    <source>
        <dbReference type="PROSITE" id="PS50983"/>
    </source>
</evidence>
<feature type="domain" description="Fe/B12 periplasmic-binding" evidence="3">
    <location>
        <begin position="56"/>
        <end position="337"/>
    </location>
</feature>
<dbReference type="OrthoDB" id="9797850at2"/>
<dbReference type="Gene3D" id="3.40.50.1980">
    <property type="entry name" value="Nitrogenase molybdenum iron protein domain"/>
    <property type="match status" value="2"/>
</dbReference>
<dbReference type="InterPro" id="IPR050902">
    <property type="entry name" value="ABC_Transporter_SBP"/>
</dbReference>
<dbReference type="SUPFAM" id="SSF53807">
    <property type="entry name" value="Helical backbone' metal receptor"/>
    <property type="match status" value="1"/>
</dbReference>
<dbReference type="Proteomes" id="UP000320209">
    <property type="component" value="Unassembled WGS sequence"/>
</dbReference>
<evidence type="ECO:0000313" key="5">
    <source>
        <dbReference type="Proteomes" id="UP000320209"/>
    </source>
</evidence>
<evidence type="ECO:0000256" key="2">
    <source>
        <dbReference type="SAM" id="SignalP"/>
    </source>
</evidence>
<dbReference type="Pfam" id="PF01497">
    <property type="entry name" value="Peripla_BP_2"/>
    <property type="match status" value="1"/>
</dbReference>
<dbReference type="EMBL" id="VFOV01000001">
    <property type="protein sequence ID" value="TQL67637.1"/>
    <property type="molecule type" value="Genomic_DNA"/>
</dbReference>
<organism evidence="4 5">
    <name type="scientific">Nocardioides albertanoniae</name>
    <dbReference type="NCBI Taxonomy" id="1175486"/>
    <lineage>
        <taxon>Bacteria</taxon>
        <taxon>Bacillati</taxon>
        <taxon>Actinomycetota</taxon>
        <taxon>Actinomycetes</taxon>
        <taxon>Propionibacteriales</taxon>
        <taxon>Nocardioidaceae</taxon>
        <taxon>Nocardioides</taxon>
    </lineage>
</organism>
<keyword evidence="2" id="KW-0732">Signal</keyword>
<dbReference type="PANTHER" id="PTHR30535:SF34">
    <property type="entry name" value="MOLYBDATE-BINDING PROTEIN MOLA"/>
    <property type="match status" value="1"/>
</dbReference>
<reference evidence="4 5" key="1">
    <citation type="submission" date="2019-06" db="EMBL/GenBank/DDBJ databases">
        <title>Sequencing the genomes of 1000 actinobacteria strains.</title>
        <authorList>
            <person name="Klenk H.-P."/>
        </authorList>
    </citation>
    <scope>NUCLEOTIDE SEQUENCE [LARGE SCALE GENOMIC DNA]</scope>
    <source>
        <strain evidence="4 5">DSM 25218</strain>
    </source>
</reference>
<evidence type="ECO:0000313" key="4">
    <source>
        <dbReference type="EMBL" id="TQL67637.1"/>
    </source>
</evidence>
<dbReference type="PROSITE" id="PS50983">
    <property type="entry name" value="FE_B12_PBP"/>
    <property type="match status" value="1"/>
</dbReference>
<accession>A0A543A525</accession>
<comment type="similarity">
    <text evidence="1">Belongs to the bacterial solute-binding protein 8 family.</text>
</comment>
<gene>
    <name evidence="4" type="ORF">FB381_1519</name>
</gene>
<dbReference type="InterPro" id="IPR002491">
    <property type="entry name" value="ABC_transptr_periplasmic_BD"/>
</dbReference>
<comment type="caution">
    <text evidence="4">The sequence shown here is derived from an EMBL/GenBank/DDBJ whole genome shotgun (WGS) entry which is preliminary data.</text>
</comment>
<proteinExistence type="inferred from homology"/>